<accession>A0A2X0P4I6</accession>
<protein>
    <submittedName>
        <fullName evidence="2">BQ5605_C003g02391 protein</fullName>
    </submittedName>
</protein>
<gene>
    <name evidence="2" type="primary">BQ5605_C003g02391</name>
    <name evidence="2" type="ORF">BQ5605_C003G02391</name>
</gene>
<organism evidence="2 3">
    <name type="scientific">Microbotryum silenes-dioicae</name>
    <dbReference type="NCBI Taxonomy" id="796604"/>
    <lineage>
        <taxon>Eukaryota</taxon>
        <taxon>Fungi</taxon>
        <taxon>Dikarya</taxon>
        <taxon>Basidiomycota</taxon>
        <taxon>Pucciniomycotina</taxon>
        <taxon>Microbotryomycetes</taxon>
        <taxon>Microbotryales</taxon>
        <taxon>Microbotryaceae</taxon>
        <taxon>Microbotryum</taxon>
    </lineage>
</organism>
<keyword evidence="3" id="KW-1185">Reference proteome</keyword>
<name>A0A2X0P4I6_9BASI</name>
<dbReference type="AlphaFoldDB" id="A0A2X0P4I6"/>
<feature type="region of interest" description="Disordered" evidence="1">
    <location>
        <begin position="1"/>
        <end position="42"/>
    </location>
</feature>
<sequence length="92" mass="9593">MQAPQQGGAPAQQGTGGDALDKGVDAVLKKAGKGQSASTKTTDVVRRTNSIGFKTDRNHQLVNGTEKISDGVRTGFKKLTGKDVPVQDKPMA</sequence>
<feature type="compositionally biased region" description="Basic and acidic residues" evidence="1">
    <location>
        <begin position="19"/>
        <end position="28"/>
    </location>
</feature>
<evidence type="ECO:0000256" key="1">
    <source>
        <dbReference type="SAM" id="MobiDB-lite"/>
    </source>
</evidence>
<proteinExistence type="predicted"/>
<dbReference type="Proteomes" id="UP000249464">
    <property type="component" value="Unassembled WGS sequence"/>
</dbReference>
<reference evidence="2 3" key="1">
    <citation type="submission" date="2016-11" db="EMBL/GenBank/DDBJ databases">
        <authorList>
            <person name="Jaros S."/>
            <person name="Januszkiewicz K."/>
            <person name="Wedrychowicz H."/>
        </authorList>
    </citation>
    <scope>NUCLEOTIDE SEQUENCE [LARGE SCALE GENOMIC DNA]</scope>
</reference>
<feature type="compositionally biased region" description="Low complexity" evidence="1">
    <location>
        <begin position="1"/>
        <end position="13"/>
    </location>
</feature>
<dbReference type="EMBL" id="FQNC01000042">
    <property type="protein sequence ID" value="SGY40522.1"/>
    <property type="molecule type" value="Genomic_DNA"/>
</dbReference>
<evidence type="ECO:0000313" key="2">
    <source>
        <dbReference type="EMBL" id="SGY40522.1"/>
    </source>
</evidence>
<evidence type="ECO:0000313" key="3">
    <source>
        <dbReference type="Proteomes" id="UP000249464"/>
    </source>
</evidence>